<protein>
    <submittedName>
        <fullName evidence="9">T-complex protein 1 subunit zeta</fullName>
    </submittedName>
</protein>
<dbReference type="SUPFAM" id="SSF54849">
    <property type="entry name" value="GroEL-intermediate domain like"/>
    <property type="match status" value="1"/>
</dbReference>
<dbReference type="PANTHER" id="PTHR11353">
    <property type="entry name" value="CHAPERONIN"/>
    <property type="match status" value="1"/>
</dbReference>
<comment type="subcellular location">
    <subcellularLocation>
        <location evidence="1">Cytoplasm</location>
    </subcellularLocation>
</comment>
<evidence type="ECO:0000256" key="3">
    <source>
        <dbReference type="ARBA" id="ARBA00022490"/>
    </source>
</evidence>
<dbReference type="SUPFAM" id="SSF48592">
    <property type="entry name" value="GroEL equatorial domain-like"/>
    <property type="match status" value="1"/>
</dbReference>
<evidence type="ECO:0000256" key="1">
    <source>
        <dbReference type="ARBA" id="ARBA00004496"/>
    </source>
</evidence>
<evidence type="ECO:0000256" key="5">
    <source>
        <dbReference type="ARBA" id="ARBA00022840"/>
    </source>
</evidence>
<name>A0A915LVG5_MELJA</name>
<dbReference type="GO" id="GO:0016887">
    <property type="term" value="F:ATP hydrolysis activity"/>
    <property type="evidence" value="ECO:0007669"/>
    <property type="project" value="InterPro"/>
</dbReference>
<evidence type="ECO:0000313" key="9">
    <source>
        <dbReference type="WBParaSite" id="scaffold17667_cov188.g18687"/>
    </source>
</evidence>
<dbReference type="InterPro" id="IPR002423">
    <property type="entry name" value="Cpn60/GroEL/TCP-1"/>
</dbReference>
<dbReference type="PROSITE" id="PS00751">
    <property type="entry name" value="TCP1_2"/>
    <property type="match status" value="1"/>
</dbReference>
<dbReference type="FunFam" id="1.10.560.10:FF:000058">
    <property type="entry name" value="T-complex protein 1 subunit zeta"/>
    <property type="match status" value="1"/>
</dbReference>
<evidence type="ECO:0000313" key="8">
    <source>
        <dbReference type="Proteomes" id="UP000887561"/>
    </source>
</evidence>
<proteinExistence type="inferred from homology"/>
<accession>A0A915LVG5</accession>
<dbReference type="AlphaFoldDB" id="A0A915LVG5"/>
<comment type="similarity">
    <text evidence="2 7">Belongs to the TCP-1 chaperonin family.</text>
</comment>
<evidence type="ECO:0000256" key="7">
    <source>
        <dbReference type="RuleBase" id="RU004187"/>
    </source>
</evidence>
<dbReference type="FunFam" id="3.50.7.10:FF:000004">
    <property type="entry name" value="T-complex protein 1 subunit zeta"/>
    <property type="match status" value="1"/>
</dbReference>
<organism evidence="8 9">
    <name type="scientific">Meloidogyne javanica</name>
    <name type="common">Root-knot nematode worm</name>
    <dbReference type="NCBI Taxonomy" id="6303"/>
    <lineage>
        <taxon>Eukaryota</taxon>
        <taxon>Metazoa</taxon>
        <taxon>Ecdysozoa</taxon>
        <taxon>Nematoda</taxon>
        <taxon>Chromadorea</taxon>
        <taxon>Rhabditida</taxon>
        <taxon>Tylenchina</taxon>
        <taxon>Tylenchomorpha</taxon>
        <taxon>Tylenchoidea</taxon>
        <taxon>Meloidogynidae</taxon>
        <taxon>Meloidogyninae</taxon>
        <taxon>Meloidogyne</taxon>
        <taxon>Meloidogyne incognita group</taxon>
    </lineage>
</organism>
<dbReference type="InterPro" id="IPR027413">
    <property type="entry name" value="GROEL-like_equatorial_sf"/>
</dbReference>
<dbReference type="InterPro" id="IPR002194">
    <property type="entry name" value="Chaperonin_TCP-1_CS"/>
</dbReference>
<dbReference type="InterPro" id="IPR027410">
    <property type="entry name" value="TCP-1-like_intermed_sf"/>
</dbReference>
<sequence length="537" mass="58299">MASISCLNPNAELARNTAALEMNISGAKGLQEVMKSNLGPKGTLKMLVSGSGDLKVTKDGNVLLHEMQIQHPTASLIAKACTAQNDATGDGTTSTVLLIGELLKQAELYISDGMHPHLITEGFQIAYNALCKFLIEFRKELPIERNLLVEVAQTALRTKLELKLANHITECIVDAILAIRKDEKDFDPDLHMIEIMQMENEMESDTKFIRGLVLDHGGRHPDMPKNLTNVFVLTCNVSLEFEKTEVNSGLFYKTAAEREALLQAEREYITRRVLKIIELKKQVCGEKGKEDASFVVINQKGIDPPSLDLLAKNGILALRRAKRRNMERLQLCCGGTAVNSVDDLTPEVLGWAGSGEDKYTFIEDCKNPKSVTLLLKGPNKHTIGQIKDAIYDGIRAVFNVLKDGAVVPGAGAFEIAAYCTLKKLADTVKGRAKLGVLAFAEAILVIPKTLAVNAGHDAQEVIVKLVEAYNNNLSSSTDCIGLDLESGEACILQGVWDNVRVKQASLAAAVTIASNLLEVDEVMRAGLRDLKGGGGGQ</sequence>
<dbReference type="PROSITE" id="PS00750">
    <property type="entry name" value="TCP1_1"/>
    <property type="match status" value="1"/>
</dbReference>
<evidence type="ECO:0000256" key="4">
    <source>
        <dbReference type="ARBA" id="ARBA00022741"/>
    </source>
</evidence>
<dbReference type="GO" id="GO:0051082">
    <property type="term" value="F:unfolded protein binding"/>
    <property type="evidence" value="ECO:0007669"/>
    <property type="project" value="InterPro"/>
</dbReference>
<dbReference type="SUPFAM" id="SSF52029">
    <property type="entry name" value="GroEL apical domain-like"/>
    <property type="match status" value="1"/>
</dbReference>
<dbReference type="Gene3D" id="1.10.560.10">
    <property type="entry name" value="GroEL-like equatorial domain"/>
    <property type="match status" value="1"/>
</dbReference>
<keyword evidence="5 7" id="KW-0067">ATP-binding</keyword>
<dbReference type="Proteomes" id="UP000887561">
    <property type="component" value="Unplaced"/>
</dbReference>
<dbReference type="Gene3D" id="3.50.7.10">
    <property type="entry name" value="GroEL"/>
    <property type="match status" value="1"/>
</dbReference>
<keyword evidence="4 7" id="KW-0547">Nucleotide-binding</keyword>
<dbReference type="GO" id="GO:0005524">
    <property type="term" value="F:ATP binding"/>
    <property type="evidence" value="ECO:0007669"/>
    <property type="project" value="UniProtKB-KW"/>
</dbReference>
<keyword evidence="8" id="KW-1185">Reference proteome</keyword>
<dbReference type="WBParaSite" id="scaffold17667_cov188.g18687">
    <property type="protein sequence ID" value="scaffold17667_cov188.g18687"/>
    <property type="gene ID" value="scaffold17667_cov188.g18687"/>
</dbReference>
<dbReference type="Pfam" id="PF00118">
    <property type="entry name" value="Cpn60_TCP1"/>
    <property type="match status" value="1"/>
</dbReference>
<dbReference type="GO" id="GO:0140662">
    <property type="term" value="F:ATP-dependent protein folding chaperone"/>
    <property type="evidence" value="ECO:0007669"/>
    <property type="project" value="InterPro"/>
</dbReference>
<dbReference type="NCBIfam" id="TIGR02347">
    <property type="entry name" value="chap_CCT_zeta"/>
    <property type="match status" value="1"/>
</dbReference>
<dbReference type="InterPro" id="IPR012722">
    <property type="entry name" value="Chap_CCT_zeta"/>
</dbReference>
<dbReference type="PRINTS" id="PR00304">
    <property type="entry name" value="TCOMPLEXTCP1"/>
</dbReference>
<dbReference type="CDD" id="cd03342">
    <property type="entry name" value="TCP1_zeta"/>
    <property type="match status" value="1"/>
</dbReference>
<keyword evidence="6 7" id="KW-0143">Chaperone</keyword>
<dbReference type="InterPro" id="IPR017998">
    <property type="entry name" value="Chaperone_TCP-1"/>
</dbReference>
<reference evidence="9" key="1">
    <citation type="submission" date="2022-11" db="UniProtKB">
        <authorList>
            <consortium name="WormBaseParasite"/>
        </authorList>
    </citation>
    <scope>IDENTIFICATION</scope>
</reference>
<dbReference type="Gene3D" id="3.30.260.10">
    <property type="entry name" value="TCP-1-like chaperonin intermediate domain"/>
    <property type="match status" value="1"/>
</dbReference>
<dbReference type="GO" id="GO:0005737">
    <property type="term" value="C:cytoplasm"/>
    <property type="evidence" value="ECO:0007669"/>
    <property type="project" value="UniProtKB-SubCell"/>
</dbReference>
<evidence type="ECO:0000256" key="2">
    <source>
        <dbReference type="ARBA" id="ARBA00008020"/>
    </source>
</evidence>
<keyword evidence="3" id="KW-0963">Cytoplasm</keyword>
<evidence type="ECO:0000256" key="6">
    <source>
        <dbReference type="ARBA" id="ARBA00023186"/>
    </source>
</evidence>
<dbReference type="InterPro" id="IPR027409">
    <property type="entry name" value="GroEL-like_apical_dom_sf"/>
</dbReference>